<evidence type="ECO:0000256" key="1">
    <source>
        <dbReference type="ARBA" id="ARBA00010876"/>
    </source>
</evidence>
<keyword evidence="11" id="KW-1185">Reference proteome</keyword>
<comment type="similarity">
    <text evidence="1 8">Belongs to the pseudouridine synthase RluA family.</text>
</comment>
<evidence type="ECO:0000256" key="4">
    <source>
        <dbReference type="ARBA" id="ARBA00036882"/>
    </source>
</evidence>
<dbReference type="GO" id="GO:0160140">
    <property type="term" value="F:23S rRNA pseudouridine(1911/1915/1917) synthase activity"/>
    <property type="evidence" value="ECO:0007669"/>
    <property type="project" value="UniProtKB-EC"/>
</dbReference>
<dbReference type="GO" id="GO:0003723">
    <property type="term" value="F:RNA binding"/>
    <property type="evidence" value="ECO:0007669"/>
    <property type="project" value="UniProtKB-KW"/>
</dbReference>
<dbReference type="EMBL" id="JASXSV010000009">
    <property type="protein sequence ID" value="MDP0589035.1"/>
    <property type="molecule type" value="Genomic_DNA"/>
</dbReference>
<evidence type="ECO:0000256" key="6">
    <source>
        <dbReference type="PIRSR" id="PIRSR606225-1"/>
    </source>
</evidence>
<dbReference type="PROSITE" id="PS50889">
    <property type="entry name" value="S4"/>
    <property type="match status" value="1"/>
</dbReference>
<evidence type="ECO:0000313" key="11">
    <source>
        <dbReference type="Proteomes" id="UP001178148"/>
    </source>
</evidence>
<dbReference type="InterPro" id="IPR006145">
    <property type="entry name" value="PsdUridine_synth_RsuA/RluA"/>
</dbReference>
<comment type="function">
    <text evidence="5">Responsible for synthesis of pseudouridine from uracil at positions 1911, 1915 and 1917 in 23S ribosomal RNA.</text>
</comment>
<dbReference type="Gene3D" id="3.30.2350.10">
    <property type="entry name" value="Pseudouridine synthase"/>
    <property type="match status" value="1"/>
</dbReference>
<evidence type="ECO:0000256" key="3">
    <source>
        <dbReference type="ARBA" id="ARBA00023235"/>
    </source>
</evidence>
<evidence type="ECO:0000313" key="10">
    <source>
        <dbReference type="EMBL" id="MDP0589035.1"/>
    </source>
</evidence>
<comment type="catalytic activity">
    <reaction evidence="4">
        <text>uridine(1911/1915/1917) in 23S rRNA = pseudouridine(1911/1915/1917) in 23S rRNA</text>
        <dbReference type="Rhea" id="RHEA:42524"/>
        <dbReference type="Rhea" id="RHEA-COMP:10097"/>
        <dbReference type="Rhea" id="RHEA-COMP:10098"/>
        <dbReference type="ChEBI" id="CHEBI:65314"/>
        <dbReference type="ChEBI" id="CHEBI:65315"/>
        <dbReference type="EC" id="5.4.99.23"/>
    </reaction>
</comment>
<dbReference type="Gene3D" id="3.10.290.10">
    <property type="entry name" value="RNA-binding S4 domain"/>
    <property type="match status" value="1"/>
</dbReference>
<evidence type="ECO:0000256" key="7">
    <source>
        <dbReference type="PROSITE-ProRule" id="PRU00182"/>
    </source>
</evidence>
<comment type="caution">
    <text evidence="10">The sequence shown here is derived from an EMBL/GenBank/DDBJ whole genome shotgun (WGS) entry which is preliminary data.</text>
</comment>
<evidence type="ECO:0000256" key="8">
    <source>
        <dbReference type="RuleBase" id="RU362028"/>
    </source>
</evidence>
<dbReference type="InterPro" id="IPR006225">
    <property type="entry name" value="PsdUridine_synth_RluC/D"/>
</dbReference>
<dbReference type="AlphaFoldDB" id="A0AA90SSX9"/>
<dbReference type="CDD" id="cd00165">
    <property type="entry name" value="S4"/>
    <property type="match status" value="1"/>
</dbReference>
<keyword evidence="3 8" id="KW-0413">Isomerase</keyword>
<reference evidence="10 11" key="1">
    <citation type="journal article" date="2023" name="bioRxiv">
        <title>An intranuclear bacterial parasite of deep-sea mussels expresses apoptosis inhibitors acquired from its host.</title>
        <authorList>
            <person name="Gonzalez Porras M.A."/>
            <person name="Assie A."/>
            <person name="Tietjen M."/>
            <person name="Violette M."/>
            <person name="Kleiner M."/>
            <person name="Gruber-Vodicka H."/>
            <person name="Dubilier N."/>
            <person name="Leisch N."/>
        </authorList>
    </citation>
    <scope>NUCLEOTIDE SEQUENCE [LARGE SCALE GENOMIC DNA]</scope>
    <source>
        <strain evidence="10">IAP13</strain>
    </source>
</reference>
<comment type="catalytic activity">
    <reaction evidence="8">
        <text>a uridine in RNA = a pseudouridine in RNA</text>
        <dbReference type="Rhea" id="RHEA:48348"/>
        <dbReference type="Rhea" id="RHEA-COMP:12068"/>
        <dbReference type="Rhea" id="RHEA-COMP:12069"/>
        <dbReference type="ChEBI" id="CHEBI:65314"/>
        <dbReference type="ChEBI" id="CHEBI:65315"/>
    </reaction>
</comment>
<dbReference type="InterPro" id="IPR050188">
    <property type="entry name" value="RluA_PseudoU_synthase"/>
</dbReference>
<dbReference type="InterPro" id="IPR002942">
    <property type="entry name" value="S4_RNA-bd"/>
</dbReference>
<dbReference type="FunFam" id="3.30.2350.10:FF:000006">
    <property type="entry name" value="Pseudouridine synthase"/>
    <property type="match status" value="1"/>
</dbReference>
<organism evidence="10 11">
    <name type="scientific">Candidatus Endonucleibacter bathymodioli</name>
    <dbReference type="NCBI Taxonomy" id="539814"/>
    <lineage>
        <taxon>Bacteria</taxon>
        <taxon>Pseudomonadati</taxon>
        <taxon>Pseudomonadota</taxon>
        <taxon>Gammaproteobacteria</taxon>
        <taxon>Oceanospirillales</taxon>
        <taxon>Endozoicomonadaceae</taxon>
        <taxon>Candidatus Endonucleibacter</taxon>
    </lineage>
</organism>
<dbReference type="SMART" id="SM00363">
    <property type="entry name" value="S4"/>
    <property type="match status" value="1"/>
</dbReference>
<dbReference type="InterPro" id="IPR020103">
    <property type="entry name" value="PsdUridine_synth_cat_dom_sf"/>
</dbReference>
<protein>
    <recommendedName>
        <fullName evidence="8">Pseudouridine synthase</fullName>
        <ecNumber evidence="8">5.4.99.-</ecNumber>
    </recommendedName>
</protein>
<accession>A0AA90SSX9</accession>
<gene>
    <name evidence="10" type="primary">rluD</name>
    <name evidence="10" type="ORF">QS748_07505</name>
</gene>
<feature type="domain" description="RNA-binding S4" evidence="9">
    <location>
        <begin position="18"/>
        <end position="82"/>
    </location>
</feature>
<dbReference type="PROSITE" id="PS01129">
    <property type="entry name" value="PSI_RLU"/>
    <property type="match status" value="1"/>
</dbReference>
<feature type="active site" evidence="6">
    <location>
        <position position="138"/>
    </location>
</feature>
<dbReference type="GO" id="GO:0000455">
    <property type="term" value="P:enzyme-directed rRNA pseudouridine synthesis"/>
    <property type="evidence" value="ECO:0007669"/>
    <property type="project" value="UniProtKB-ARBA"/>
</dbReference>
<dbReference type="Proteomes" id="UP001178148">
    <property type="component" value="Unassembled WGS sequence"/>
</dbReference>
<dbReference type="EC" id="5.4.99.-" evidence="8"/>
<dbReference type="Pfam" id="PF00849">
    <property type="entry name" value="PseudoU_synth_2"/>
    <property type="match status" value="1"/>
</dbReference>
<evidence type="ECO:0000256" key="2">
    <source>
        <dbReference type="ARBA" id="ARBA00022884"/>
    </source>
</evidence>
<keyword evidence="2 7" id="KW-0694">RNA-binding</keyword>
<evidence type="ECO:0000259" key="9">
    <source>
        <dbReference type="SMART" id="SM00363"/>
    </source>
</evidence>
<proteinExistence type="inferred from homology"/>
<dbReference type="PANTHER" id="PTHR21600">
    <property type="entry name" value="MITOCHONDRIAL RNA PSEUDOURIDINE SYNTHASE"/>
    <property type="match status" value="1"/>
</dbReference>
<dbReference type="NCBIfam" id="TIGR00005">
    <property type="entry name" value="rluA_subfam"/>
    <property type="match status" value="1"/>
</dbReference>
<dbReference type="InterPro" id="IPR036986">
    <property type="entry name" value="S4_RNA-bd_sf"/>
</dbReference>
<dbReference type="CDD" id="cd02869">
    <property type="entry name" value="PseudoU_synth_RluA_like"/>
    <property type="match status" value="1"/>
</dbReference>
<evidence type="ECO:0000256" key="5">
    <source>
        <dbReference type="ARBA" id="ARBA00056072"/>
    </source>
</evidence>
<dbReference type="InterPro" id="IPR006224">
    <property type="entry name" value="PsdUridine_synth_RluA-like_CS"/>
</dbReference>
<name>A0AA90SSX9_9GAMM</name>
<dbReference type="NCBIfam" id="NF008385">
    <property type="entry name" value="PRK11180.1"/>
    <property type="match status" value="1"/>
</dbReference>
<dbReference type="PANTHER" id="PTHR21600:SF44">
    <property type="entry name" value="RIBOSOMAL LARGE SUBUNIT PSEUDOURIDINE SYNTHASE D"/>
    <property type="match status" value="1"/>
</dbReference>
<dbReference type="SUPFAM" id="SSF55120">
    <property type="entry name" value="Pseudouridine synthase"/>
    <property type="match status" value="1"/>
</dbReference>
<sequence length="321" mass="36246">MGEIIQQTSVVPEDFGGRRFDQIAVDSFPDFSRSKLQAWIKLGVLQVDGKSCKPKDRLVGGERLCLNVEIEERKRWGQEYIPLDIVYEDEDILVINKSSGLVVHPAAGNYSGTLLNGLLYHCHKLASLPRAGIVHRLDKDTSGLMVVAKTLAAHTDLVTQLQERSIDREYEAVAQGVMTGGGVVNQPIGRHRVHRIKNAVVSSGKQSITHYRVIKRYRAHTHVRLKLETGRTHQIRVHMAHICYPLVGDQLYGGGLKLPKACEFELKEQLQKFRRQALHARRLGLIHPVNNEFIEWQAPLPDDFQHLLEALSGDQENKNEV</sequence>